<dbReference type="Pfam" id="PF12705">
    <property type="entry name" value="PDDEXK_1"/>
    <property type="match status" value="1"/>
</dbReference>
<dbReference type="Gene3D" id="3.90.320.10">
    <property type="match status" value="1"/>
</dbReference>
<protein>
    <recommendedName>
        <fullName evidence="1">PD-(D/E)XK endonuclease-like domain-containing protein</fullName>
    </recommendedName>
</protein>
<dbReference type="Proteomes" id="UP000231098">
    <property type="component" value="Unassembled WGS sequence"/>
</dbReference>
<dbReference type="InterPro" id="IPR038726">
    <property type="entry name" value="PDDEXK_AddAB-type"/>
</dbReference>
<dbReference type="InterPro" id="IPR011604">
    <property type="entry name" value="PDDEXK-like_dom_sf"/>
</dbReference>
<sequence length="315" mass="36801">MVNKAFPWSPSRLSAYLSCPHAYFLSYLQHEEPTINPAIALGSAFHAIVKQNSKAPKDGSRPTFFKSEESFARAWWAQQYWGKHKGDFEEKIFYYYGWIGVKALLEYWKRNLSQPTYSEFPFKQENIVYRGYRLTGVMDQVIISSKREITIIDLKLSQGNPTSGSWQKWLNRGIQLTIYWYAAQILWRGFPINLLVDHYWIHEDPETPKDEKTHRGNMIVTRGFYPTTRDETDLIDLFEILEFVASGVQTEQFPHTENSIACRYCLYAHACEKGVDENRRAMGMSPLEIVSWEGIVPAKLPPREPPAKQLRFRWN</sequence>
<feature type="domain" description="PD-(D/E)XK endonuclease-like" evidence="1">
    <location>
        <begin position="7"/>
        <end position="272"/>
    </location>
</feature>
<accession>A0A2H0XC61</accession>
<evidence type="ECO:0000259" key="1">
    <source>
        <dbReference type="Pfam" id="PF12705"/>
    </source>
</evidence>
<gene>
    <name evidence="2" type="ORF">COT51_01305</name>
</gene>
<evidence type="ECO:0000313" key="2">
    <source>
        <dbReference type="EMBL" id="PIS21688.1"/>
    </source>
</evidence>
<dbReference type="EMBL" id="PEYV01000026">
    <property type="protein sequence ID" value="PIS21688.1"/>
    <property type="molecule type" value="Genomic_DNA"/>
</dbReference>
<organism evidence="2 3">
    <name type="scientific">candidate division WWE3 bacterium CG08_land_8_20_14_0_20_41_15</name>
    <dbReference type="NCBI Taxonomy" id="1975086"/>
    <lineage>
        <taxon>Bacteria</taxon>
        <taxon>Katanobacteria</taxon>
    </lineage>
</organism>
<proteinExistence type="predicted"/>
<evidence type="ECO:0000313" key="3">
    <source>
        <dbReference type="Proteomes" id="UP000231098"/>
    </source>
</evidence>
<dbReference type="AlphaFoldDB" id="A0A2H0XC61"/>
<reference evidence="3" key="1">
    <citation type="submission" date="2017-09" db="EMBL/GenBank/DDBJ databases">
        <title>Depth-based differentiation of microbial function through sediment-hosted aquifers and enrichment of novel symbionts in the deep terrestrial subsurface.</title>
        <authorList>
            <person name="Probst A.J."/>
            <person name="Ladd B."/>
            <person name="Jarett J.K."/>
            <person name="Geller-Mcgrath D.E."/>
            <person name="Sieber C.M.K."/>
            <person name="Emerson J.B."/>
            <person name="Anantharaman K."/>
            <person name="Thomas B.C."/>
            <person name="Malmstrom R."/>
            <person name="Stieglmeier M."/>
            <person name="Klingl A."/>
            <person name="Woyke T."/>
            <person name="Ryan C.M."/>
            <person name="Banfield J.F."/>
        </authorList>
    </citation>
    <scope>NUCLEOTIDE SEQUENCE [LARGE SCALE GENOMIC DNA]</scope>
</reference>
<comment type="caution">
    <text evidence="2">The sequence shown here is derived from an EMBL/GenBank/DDBJ whole genome shotgun (WGS) entry which is preliminary data.</text>
</comment>
<name>A0A2H0XC61_UNCKA</name>